<feature type="transmembrane region" description="Helical" evidence="41">
    <location>
        <begin position="141"/>
        <end position="160"/>
    </location>
</feature>
<evidence type="ECO:0000256" key="34">
    <source>
        <dbReference type="ARBA" id="ARBA00047753"/>
    </source>
</evidence>
<feature type="transmembrane region" description="Helical" evidence="41">
    <location>
        <begin position="68"/>
        <end position="88"/>
    </location>
</feature>
<evidence type="ECO:0000256" key="38">
    <source>
        <dbReference type="ARBA" id="ARBA00048510"/>
    </source>
</evidence>
<dbReference type="GO" id="GO:0015439">
    <property type="term" value="F:ABC-type heme transporter activity"/>
    <property type="evidence" value="ECO:0007669"/>
    <property type="project" value="UniProtKB-EC"/>
</dbReference>
<dbReference type="PROSITE" id="PS50929">
    <property type="entry name" value="ABC_TM1F"/>
    <property type="match status" value="1"/>
</dbReference>
<evidence type="ECO:0000256" key="10">
    <source>
        <dbReference type="ARBA" id="ARBA00004656"/>
    </source>
</evidence>
<comment type="catalytic activity">
    <reaction evidence="34">
        <text>coproporphyrinogen III(in) + ATP + H2O = coproporphyrinogen III(out) + ADP + phosphate + H(+)</text>
        <dbReference type="Rhea" id="RHEA:66680"/>
        <dbReference type="ChEBI" id="CHEBI:15377"/>
        <dbReference type="ChEBI" id="CHEBI:15378"/>
        <dbReference type="ChEBI" id="CHEBI:30616"/>
        <dbReference type="ChEBI" id="CHEBI:43474"/>
        <dbReference type="ChEBI" id="CHEBI:57309"/>
        <dbReference type="ChEBI" id="CHEBI:456216"/>
    </reaction>
    <physiologicalReaction direction="left-to-right" evidence="34">
        <dbReference type="Rhea" id="RHEA:66681"/>
    </physiologicalReaction>
</comment>
<keyword evidence="24" id="KW-0496">Mitochondrion</keyword>
<evidence type="ECO:0000256" key="29">
    <source>
        <dbReference type="ARBA" id="ARBA00024363"/>
    </source>
</evidence>
<comment type="subcellular location">
    <subcellularLocation>
        <location evidence="8">Cell membrane</location>
        <topology evidence="8">Multi-pass membrane protein</topology>
    </subcellularLocation>
    <subcellularLocation>
        <location evidence="1">Early endosome membrane</location>
    </subcellularLocation>
    <subcellularLocation>
        <location evidence="6">Endoplasmic reticulum membrane</location>
        <topology evidence="6">Multi-pass membrane protein</topology>
    </subcellularLocation>
    <subcellularLocation>
        <location evidence="3">Endosome membrane</location>
        <topology evidence="3">Multi-pass membrane protein</topology>
    </subcellularLocation>
    <subcellularLocation>
        <location evidence="2">Endosome</location>
        <location evidence="2">Multivesicular body membrane</location>
    </subcellularLocation>
    <subcellularLocation>
        <location evidence="9">Golgi apparatus membrane</location>
        <topology evidence="9">Multi-pass membrane protein</topology>
    </subcellularLocation>
    <subcellularLocation>
        <location evidence="5">Late endosome membrane</location>
    </subcellularLocation>
    <subcellularLocation>
        <location evidence="10">Lysosome membrane</location>
    </subcellularLocation>
    <subcellularLocation>
        <location evidence="28">Melanosome membrane</location>
    </subcellularLocation>
    <subcellularLocation>
        <location evidence="4">Mitochondrion outer membrane</location>
        <topology evidence="4">Multi-pass membrane protein</topology>
    </subcellularLocation>
    <subcellularLocation>
        <location evidence="7">Secreted</location>
        <location evidence="7">Extracellular exosome</location>
    </subcellularLocation>
</comment>
<dbReference type="InterPro" id="IPR032410">
    <property type="entry name" value="ABCB6_N"/>
</dbReference>
<dbReference type="GO" id="GO:0000139">
    <property type="term" value="C:Golgi membrane"/>
    <property type="evidence" value="ECO:0007669"/>
    <property type="project" value="UniProtKB-SubCell"/>
</dbReference>
<comment type="similarity">
    <text evidence="29">Belongs to the ABC transporter superfamily. ABCB family. Heavy Metal importer (TC 3.A.1.210) subfamily.</text>
</comment>
<feature type="transmembrane region" description="Helical" evidence="41">
    <location>
        <begin position="428"/>
        <end position="454"/>
    </location>
</feature>
<evidence type="ECO:0000256" key="4">
    <source>
        <dbReference type="ARBA" id="ARBA00004374"/>
    </source>
</evidence>
<evidence type="ECO:0000256" key="25">
    <source>
        <dbReference type="ARBA" id="ARBA00023136"/>
    </source>
</evidence>
<evidence type="ECO:0000256" key="39">
    <source>
        <dbReference type="ARBA" id="ARBA00048636"/>
    </source>
</evidence>
<dbReference type="GO" id="GO:0005886">
    <property type="term" value="C:plasma membrane"/>
    <property type="evidence" value="ECO:0007669"/>
    <property type="project" value="UniProtKB-SubCell"/>
</dbReference>
<reference evidence="44 45" key="1">
    <citation type="submission" date="2019-07" db="EMBL/GenBank/DDBJ databases">
        <authorList>
            <person name="Jastrzebski P J."/>
            <person name="Paukszto L."/>
            <person name="Jastrzebski P J."/>
        </authorList>
    </citation>
    <scope>NUCLEOTIDE SEQUENCE [LARGE SCALE GENOMIC DNA]</scope>
    <source>
        <strain evidence="44 45">WMS-il1</strain>
    </source>
</reference>
<keyword evidence="25 41" id="KW-0472">Membrane</keyword>
<keyword evidence="17" id="KW-0967">Endosome</keyword>
<dbReference type="AlphaFoldDB" id="A0A564Z328"/>
<keyword evidence="14" id="KW-0964">Secreted</keyword>
<gene>
    <name evidence="44" type="ORF">WMSIL1_LOCUS12117</name>
</gene>
<dbReference type="Pfam" id="PF00005">
    <property type="entry name" value="ABC_tran"/>
    <property type="match status" value="1"/>
</dbReference>
<keyword evidence="27" id="KW-0458">Lysosome</keyword>
<feature type="transmembrane region" description="Helical" evidence="41">
    <location>
        <begin position="290"/>
        <end position="313"/>
    </location>
</feature>
<keyword evidence="16" id="KW-0547">Nucleotide-binding</keyword>
<accession>A0A564Z328</accession>
<dbReference type="Gene3D" id="3.40.50.300">
    <property type="entry name" value="P-loop containing nucleotide triphosphate hydrolases"/>
    <property type="match status" value="1"/>
</dbReference>
<dbReference type="InterPro" id="IPR027417">
    <property type="entry name" value="P-loop_NTPase"/>
</dbReference>
<feature type="transmembrane region" description="Helical" evidence="41">
    <location>
        <begin position="28"/>
        <end position="47"/>
    </location>
</feature>
<evidence type="ECO:0000256" key="2">
    <source>
        <dbReference type="ARBA" id="ARBA00004333"/>
    </source>
</evidence>
<dbReference type="SMART" id="SM00382">
    <property type="entry name" value="AAA"/>
    <property type="match status" value="1"/>
</dbReference>
<evidence type="ECO:0000256" key="27">
    <source>
        <dbReference type="ARBA" id="ARBA00023228"/>
    </source>
</evidence>
<name>A0A564Z328_HYMDI</name>
<feature type="domain" description="ABC transporter" evidence="42">
    <location>
        <begin position="497"/>
        <end position="731"/>
    </location>
</feature>
<evidence type="ECO:0000256" key="18">
    <source>
        <dbReference type="ARBA" id="ARBA00022787"/>
    </source>
</evidence>
<evidence type="ECO:0000256" key="13">
    <source>
        <dbReference type="ARBA" id="ARBA00022475"/>
    </source>
</evidence>
<evidence type="ECO:0000256" key="41">
    <source>
        <dbReference type="SAM" id="Phobius"/>
    </source>
</evidence>
<dbReference type="SUPFAM" id="SSF90123">
    <property type="entry name" value="ABC transporter transmembrane region"/>
    <property type="match status" value="1"/>
</dbReference>
<keyword evidence="15 41" id="KW-0812">Transmembrane</keyword>
<dbReference type="Pfam" id="PF16185">
    <property type="entry name" value="MTABC_N"/>
    <property type="match status" value="1"/>
</dbReference>
<evidence type="ECO:0000256" key="9">
    <source>
        <dbReference type="ARBA" id="ARBA00004653"/>
    </source>
</evidence>
<dbReference type="GO" id="GO:0005789">
    <property type="term" value="C:endoplasmic reticulum membrane"/>
    <property type="evidence" value="ECO:0007669"/>
    <property type="project" value="UniProtKB-SubCell"/>
</dbReference>
<dbReference type="InterPro" id="IPR003439">
    <property type="entry name" value="ABC_transporter-like_ATP-bd"/>
</dbReference>
<comment type="subunit">
    <text evidence="11">Homodimer.</text>
</comment>
<evidence type="ECO:0000256" key="17">
    <source>
        <dbReference type="ARBA" id="ARBA00022753"/>
    </source>
</evidence>
<evidence type="ECO:0000256" key="36">
    <source>
        <dbReference type="ARBA" id="ARBA00048309"/>
    </source>
</evidence>
<comment type="catalytic activity">
    <reaction evidence="37">
        <text>pheophorbide a(in) + ATP + H2O = pheophorbide a(out) + ADP + phosphate + H(+)</text>
        <dbReference type="Rhea" id="RHEA:61360"/>
        <dbReference type="ChEBI" id="CHEBI:15377"/>
        <dbReference type="ChEBI" id="CHEBI:15378"/>
        <dbReference type="ChEBI" id="CHEBI:30616"/>
        <dbReference type="ChEBI" id="CHEBI:43474"/>
        <dbReference type="ChEBI" id="CHEBI:58687"/>
        <dbReference type="ChEBI" id="CHEBI:456216"/>
    </reaction>
    <physiologicalReaction direction="left-to-right" evidence="37">
        <dbReference type="Rhea" id="RHEA:61361"/>
    </physiologicalReaction>
</comment>
<evidence type="ECO:0000256" key="3">
    <source>
        <dbReference type="ARBA" id="ARBA00004337"/>
    </source>
</evidence>
<evidence type="ECO:0000256" key="28">
    <source>
        <dbReference type="ARBA" id="ARBA00024320"/>
    </source>
</evidence>
<dbReference type="FunFam" id="3.40.50.300:FF:000186">
    <property type="entry name" value="ATP-binding cassette sub-family B member 7, mitochondrial"/>
    <property type="match status" value="1"/>
</dbReference>
<dbReference type="GO" id="GO:0005765">
    <property type="term" value="C:lysosomal membrane"/>
    <property type="evidence" value="ECO:0007669"/>
    <property type="project" value="UniProtKB-SubCell"/>
</dbReference>
<organism evidence="44 45">
    <name type="scientific">Hymenolepis diminuta</name>
    <name type="common">Rat tapeworm</name>
    <dbReference type="NCBI Taxonomy" id="6216"/>
    <lineage>
        <taxon>Eukaryota</taxon>
        <taxon>Metazoa</taxon>
        <taxon>Spiralia</taxon>
        <taxon>Lophotrochozoa</taxon>
        <taxon>Platyhelminthes</taxon>
        <taxon>Cestoda</taxon>
        <taxon>Eucestoda</taxon>
        <taxon>Cyclophyllidea</taxon>
        <taxon>Hymenolepididae</taxon>
        <taxon>Hymenolepis</taxon>
    </lineage>
</organism>
<evidence type="ECO:0000256" key="8">
    <source>
        <dbReference type="ARBA" id="ARBA00004651"/>
    </source>
</evidence>
<keyword evidence="45" id="KW-1185">Reference proteome</keyword>
<evidence type="ECO:0000256" key="31">
    <source>
        <dbReference type="ARBA" id="ARBA00024439"/>
    </source>
</evidence>
<evidence type="ECO:0000256" key="15">
    <source>
        <dbReference type="ARBA" id="ARBA00022692"/>
    </source>
</evidence>
<dbReference type="Gene3D" id="1.20.1560.10">
    <property type="entry name" value="ABC transporter type 1, transmembrane domain"/>
    <property type="match status" value="1"/>
</dbReference>
<feature type="transmembrane region" description="Helical" evidence="41">
    <location>
        <begin position="401"/>
        <end position="422"/>
    </location>
</feature>
<dbReference type="InterPro" id="IPR036640">
    <property type="entry name" value="ABC1_TM_sf"/>
</dbReference>
<evidence type="ECO:0000256" key="5">
    <source>
        <dbReference type="ARBA" id="ARBA00004414"/>
    </source>
</evidence>
<dbReference type="EC" id="7.6.2.5" evidence="30"/>
<dbReference type="GO" id="GO:0005741">
    <property type="term" value="C:mitochondrial outer membrane"/>
    <property type="evidence" value="ECO:0007669"/>
    <property type="project" value="UniProtKB-SubCell"/>
</dbReference>
<evidence type="ECO:0000256" key="12">
    <source>
        <dbReference type="ARBA" id="ARBA00022448"/>
    </source>
</evidence>
<evidence type="ECO:0000256" key="1">
    <source>
        <dbReference type="ARBA" id="ARBA00004146"/>
    </source>
</evidence>
<comment type="catalytic activity">
    <reaction evidence="40">
        <text>coproporphyrin I(in) + ATP + H2O = coproporphyrin I(out) + ADP + phosphate + H(+)</text>
        <dbReference type="Rhea" id="RHEA:66768"/>
        <dbReference type="ChEBI" id="CHEBI:15377"/>
        <dbReference type="ChEBI" id="CHEBI:15378"/>
        <dbReference type="ChEBI" id="CHEBI:30616"/>
        <dbReference type="ChEBI" id="CHEBI:43474"/>
        <dbReference type="ChEBI" id="CHEBI:167478"/>
        <dbReference type="ChEBI" id="CHEBI:456216"/>
    </reaction>
    <physiologicalReaction direction="left-to-right" evidence="40">
        <dbReference type="Rhea" id="RHEA:66769"/>
    </physiologicalReaction>
</comment>
<dbReference type="InterPro" id="IPR039421">
    <property type="entry name" value="Type_1_exporter"/>
</dbReference>
<dbReference type="EMBL" id="CABIJS010000577">
    <property type="protein sequence ID" value="VUZ53905.1"/>
    <property type="molecule type" value="Genomic_DNA"/>
</dbReference>
<evidence type="ECO:0000313" key="44">
    <source>
        <dbReference type="EMBL" id="VUZ53905.1"/>
    </source>
</evidence>
<evidence type="ECO:0000256" key="24">
    <source>
        <dbReference type="ARBA" id="ARBA00023128"/>
    </source>
</evidence>
<dbReference type="GO" id="GO:0005524">
    <property type="term" value="F:ATP binding"/>
    <property type="evidence" value="ECO:0007669"/>
    <property type="project" value="UniProtKB-KW"/>
</dbReference>
<evidence type="ECO:0000256" key="37">
    <source>
        <dbReference type="ARBA" id="ARBA00048455"/>
    </source>
</evidence>
<keyword evidence="26" id="KW-1015">Disulfide bond</keyword>
<dbReference type="GO" id="GO:0032585">
    <property type="term" value="C:multivesicular body membrane"/>
    <property type="evidence" value="ECO:0007669"/>
    <property type="project" value="UniProtKB-SubCell"/>
</dbReference>
<evidence type="ECO:0000256" key="7">
    <source>
        <dbReference type="ARBA" id="ARBA00004550"/>
    </source>
</evidence>
<evidence type="ECO:0000259" key="42">
    <source>
        <dbReference type="PROSITE" id="PS50893"/>
    </source>
</evidence>
<keyword evidence="20" id="KW-0067">ATP-binding</keyword>
<feature type="transmembrane region" description="Helical" evidence="41">
    <location>
        <begin position="319"/>
        <end position="339"/>
    </location>
</feature>
<keyword evidence="21" id="KW-1278">Translocase</keyword>
<feature type="domain" description="ABC transmembrane type-1" evidence="43">
    <location>
        <begin position="144"/>
        <end position="463"/>
    </location>
</feature>
<dbReference type="PROSITE" id="PS50893">
    <property type="entry name" value="ABC_TRANSPORTER_2"/>
    <property type="match status" value="1"/>
</dbReference>
<comment type="catalytic activity">
    <reaction evidence="33">
        <text>heme b(in) + ATP + H2O = heme b(out) + ADP + phosphate + H(+)</text>
        <dbReference type="Rhea" id="RHEA:19261"/>
        <dbReference type="ChEBI" id="CHEBI:15377"/>
        <dbReference type="ChEBI" id="CHEBI:15378"/>
        <dbReference type="ChEBI" id="CHEBI:30616"/>
        <dbReference type="ChEBI" id="CHEBI:43474"/>
        <dbReference type="ChEBI" id="CHEBI:60344"/>
        <dbReference type="ChEBI" id="CHEBI:456216"/>
        <dbReference type="EC" id="7.6.2.5"/>
    </reaction>
    <physiologicalReaction direction="left-to-right" evidence="33">
        <dbReference type="Rhea" id="RHEA:19262"/>
    </physiologicalReaction>
</comment>
<evidence type="ECO:0000256" key="21">
    <source>
        <dbReference type="ARBA" id="ARBA00022967"/>
    </source>
</evidence>
<dbReference type="Pfam" id="PF00664">
    <property type="entry name" value="ABC_membrane"/>
    <property type="match status" value="1"/>
</dbReference>
<evidence type="ECO:0000256" key="35">
    <source>
        <dbReference type="ARBA" id="ARBA00047789"/>
    </source>
</evidence>
<evidence type="ECO:0000256" key="32">
    <source>
        <dbReference type="ARBA" id="ARBA00031413"/>
    </source>
</evidence>
<comment type="catalytic activity">
    <reaction evidence="36">
        <text>protoporphyrin IX(in) + ATP + H2O = protoporphyrin IX(out) + ADP + phosphate + H(+)</text>
        <dbReference type="Rhea" id="RHEA:61336"/>
        <dbReference type="ChEBI" id="CHEBI:15377"/>
        <dbReference type="ChEBI" id="CHEBI:15378"/>
        <dbReference type="ChEBI" id="CHEBI:30616"/>
        <dbReference type="ChEBI" id="CHEBI:43474"/>
        <dbReference type="ChEBI" id="CHEBI:57306"/>
        <dbReference type="ChEBI" id="CHEBI:456216"/>
    </reaction>
    <physiologicalReaction direction="left-to-right" evidence="36">
        <dbReference type="Rhea" id="RHEA:61337"/>
    </physiologicalReaction>
</comment>
<keyword evidence="13" id="KW-1003">Cell membrane</keyword>
<dbReference type="PANTHER" id="PTHR24221:SF654">
    <property type="entry name" value="ATP-BINDING CASSETTE SUB-FAMILY B MEMBER 6"/>
    <property type="match status" value="1"/>
</dbReference>
<evidence type="ECO:0000256" key="20">
    <source>
        <dbReference type="ARBA" id="ARBA00022840"/>
    </source>
</evidence>
<keyword evidence="22 41" id="KW-1133">Transmembrane helix</keyword>
<dbReference type="GO" id="GO:0016887">
    <property type="term" value="F:ATP hydrolysis activity"/>
    <property type="evidence" value="ECO:0007669"/>
    <property type="project" value="InterPro"/>
</dbReference>
<dbReference type="InterPro" id="IPR011527">
    <property type="entry name" value="ABC1_TM_dom"/>
</dbReference>
<proteinExistence type="inferred from homology"/>
<evidence type="ECO:0000256" key="40">
    <source>
        <dbReference type="ARBA" id="ARBA00049398"/>
    </source>
</evidence>
<comment type="catalytic activity">
    <reaction evidence="38">
        <text>uroporphyrin III(in) + ATP + H2O = uroporphyrin III(out) + ADP + phosphate + H(+)</text>
        <dbReference type="Rhea" id="RHEA:66776"/>
        <dbReference type="ChEBI" id="CHEBI:15377"/>
        <dbReference type="ChEBI" id="CHEBI:15378"/>
        <dbReference type="ChEBI" id="CHEBI:30616"/>
        <dbReference type="ChEBI" id="CHEBI:43474"/>
        <dbReference type="ChEBI" id="CHEBI:167479"/>
        <dbReference type="ChEBI" id="CHEBI:456216"/>
    </reaction>
    <physiologicalReaction direction="left-to-right" evidence="38">
        <dbReference type="Rhea" id="RHEA:66777"/>
    </physiologicalReaction>
</comment>
<keyword evidence="12" id="KW-0813">Transport</keyword>
<dbReference type="InterPro" id="IPR017871">
    <property type="entry name" value="ABC_transporter-like_CS"/>
</dbReference>
<evidence type="ECO:0000256" key="11">
    <source>
        <dbReference type="ARBA" id="ARBA00011738"/>
    </source>
</evidence>
<evidence type="ECO:0000256" key="14">
    <source>
        <dbReference type="ARBA" id="ARBA00022525"/>
    </source>
</evidence>
<evidence type="ECO:0000313" key="45">
    <source>
        <dbReference type="Proteomes" id="UP000321570"/>
    </source>
</evidence>
<dbReference type="PANTHER" id="PTHR24221">
    <property type="entry name" value="ATP-BINDING CASSETTE SUB-FAMILY B"/>
    <property type="match status" value="1"/>
</dbReference>
<dbReference type="InterPro" id="IPR003593">
    <property type="entry name" value="AAA+_ATPase"/>
</dbReference>
<evidence type="ECO:0000259" key="43">
    <source>
        <dbReference type="PROSITE" id="PS50929"/>
    </source>
</evidence>
<keyword evidence="19" id="KW-0256">Endoplasmic reticulum</keyword>
<dbReference type="GO" id="GO:0005576">
    <property type="term" value="C:extracellular region"/>
    <property type="evidence" value="ECO:0007669"/>
    <property type="project" value="UniProtKB-SubCell"/>
</dbReference>
<dbReference type="CDD" id="cd03253">
    <property type="entry name" value="ABCC_ATM1_transporter"/>
    <property type="match status" value="1"/>
</dbReference>
<dbReference type="GO" id="GO:0020037">
    <property type="term" value="F:heme binding"/>
    <property type="evidence" value="ECO:0007669"/>
    <property type="project" value="TreeGrafter"/>
</dbReference>
<dbReference type="CDD" id="cd18581">
    <property type="entry name" value="ABC_6TM_ABCB6"/>
    <property type="match status" value="1"/>
</dbReference>
<evidence type="ECO:0000256" key="23">
    <source>
        <dbReference type="ARBA" id="ARBA00023034"/>
    </source>
</evidence>
<dbReference type="Proteomes" id="UP000321570">
    <property type="component" value="Unassembled WGS sequence"/>
</dbReference>
<evidence type="ECO:0000256" key="26">
    <source>
        <dbReference type="ARBA" id="ARBA00023157"/>
    </source>
</evidence>
<comment type="catalytic activity">
    <reaction evidence="35">
        <text>uroporphyrin I(in) + ATP + H2O = uroporphyrin I(out) + ADP + phosphate + H(+)</text>
        <dbReference type="Rhea" id="RHEA:66772"/>
        <dbReference type="ChEBI" id="CHEBI:15377"/>
        <dbReference type="ChEBI" id="CHEBI:15378"/>
        <dbReference type="ChEBI" id="CHEBI:30616"/>
        <dbReference type="ChEBI" id="CHEBI:43474"/>
        <dbReference type="ChEBI" id="CHEBI:167480"/>
        <dbReference type="ChEBI" id="CHEBI:456216"/>
    </reaction>
    <physiologicalReaction direction="left-to-right" evidence="35">
        <dbReference type="Rhea" id="RHEA:66773"/>
    </physiologicalReaction>
</comment>
<evidence type="ECO:0000256" key="6">
    <source>
        <dbReference type="ARBA" id="ARBA00004477"/>
    </source>
</evidence>
<evidence type="ECO:0000256" key="16">
    <source>
        <dbReference type="ARBA" id="ARBA00022741"/>
    </source>
</evidence>
<dbReference type="PROSITE" id="PS00211">
    <property type="entry name" value="ABC_TRANSPORTER_1"/>
    <property type="match status" value="1"/>
</dbReference>
<evidence type="ECO:0000256" key="30">
    <source>
        <dbReference type="ARBA" id="ARBA00024385"/>
    </source>
</evidence>
<dbReference type="GO" id="GO:0031901">
    <property type="term" value="C:early endosome membrane"/>
    <property type="evidence" value="ECO:0007669"/>
    <property type="project" value="UniProtKB-SubCell"/>
</dbReference>
<keyword evidence="18" id="KW-1000">Mitochondrion outer membrane</keyword>
<evidence type="ECO:0000256" key="19">
    <source>
        <dbReference type="ARBA" id="ARBA00022824"/>
    </source>
</evidence>
<protein>
    <recommendedName>
        <fullName evidence="31">ATP-binding cassette sub-family B member 6</fullName>
        <ecNumber evidence="30">7.6.2.5</ecNumber>
    </recommendedName>
    <alternativeName>
        <fullName evidence="32">ABC-type heme transporter ABCB6</fullName>
    </alternativeName>
</protein>
<keyword evidence="23" id="KW-0333">Golgi apparatus</keyword>
<evidence type="ECO:0000256" key="33">
    <source>
        <dbReference type="ARBA" id="ARBA00047649"/>
    </source>
</evidence>
<comment type="catalytic activity">
    <reaction evidence="39">
        <text>coproporphyrin III(in) + ATP + H2O = coproporphyrin III(out) + ADP + phosphate + H(+)</text>
        <dbReference type="Rhea" id="RHEA:66664"/>
        <dbReference type="ChEBI" id="CHEBI:15377"/>
        <dbReference type="ChEBI" id="CHEBI:15378"/>
        <dbReference type="ChEBI" id="CHEBI:30616"/>
        <dbReference type="ChEBI" id="CHEBI:43474"/>
        <dbReference type="ChEBI" id="CHEBI:131725"/>
        <dbReference type="ChEBI" id="CHEBI:456216"/>
    </reaction>
    <physiologicalReaction direction="left-to-right" evidence="39">
        <dbReference type="Rhea" id="RHEA:66665"/>
    </physiologicalReaction>
</comment>
<evidence type="ECO:0000256" key="22">
    <source>
        <dbReference type="ARBA" id="ARBA00022989"/>
    </source>
</evidence>
<sequence length="742" mass="83854">MPLSWIVAFCLLLLERRRTCPRLYSRGHGFPLLLFWTVSFVLINLPLTSIGNDSWWWKLNDTQSKVELAFWILEYVCILILFILGFVAPGAPNYGVLYQHLTNENPTPQTNASATRWQVFKRRAKIFLPFVWPKGRIGLKFNFFLCIGILIITRVVNLYVPIFYRSVVNSLTPNVTNNHNMSTVVQQMRSGNFSYIMATIVGPSGVVYRWDLVLAYIGIRAVQGVGSPSSGLLGALQGQLWNPVDQYCTRMLSVHLFKHFQGQSMAWHLSRETGAMLRIVDRGTSSVSSVLSYLFFNIAPTIIDILVGIVYFITAFNFWYGLIVFLTMTFYIAITIIITEWRNKLRRVMNNLNNVVGAVVVDSLMNFETVKYYNGEAFEVERYNKAIINYQRANWLNQASLSLLNVTQSIIITLGLLVGTLLCARDVVIGVLTVGDFVLFCSYILQLYIPLNLFGTYYRMLQMSFVDMENMFESLEEDKAIHDASNSTRLAITGGKIEFKNVNFSYISERQVLKNISFTVAPGKTVALVGQTGSGKSTIVRLLFRFYEPTSGEILIDDQNILNVTQQSLRQAIGVVPQDTVLFNDTIGYNIRYGRHSAGPEEIQAAARVAEIHERIQDFPQGYETIVGERGLKLSGGEKQRVAIARTVLKCPQIILLDEATSALDTGTERLIQESLDKICENKTTIIVAHRLSTVRNADEILVLHQGEIVERGSHSELLAIPDGRYAELWLKQTTMDTPNQE</sequence>
<dbReference type="SUPFAM" id="SSF52540">
    <property type="entry name" value="P-loop containing nucleoside triphosphate hydrolases"/>
    <property type="match status" value="1"/>
</dbReference>